<proteinExistence type="predicted"/>
<name>A0A395V945_9FIRM</name>
<organism evidence="1 2">
    <name type="scientific">Roseburia hominis</name>
    <dbReference type="NCBI Taxonomy" id="301301"/>
    <lineage>
        <taxon>Bacteria</taxon>
        <taxon>Bacillati</taxon>
        <taxon>Bacillota</taxon>
        <taxon>Clostridia</taxon>
        <taxon>Lachnospirales</taxon>
        <taxon>Lachnospiraceae</taxon>
        <taxon>Roseburia</taxon>
    </lineage>
</organism>
<accession>A0A395V945</accession>
<reference evidence="1 2" key="1">
    <citation type="submission" date="2018-08" db="EMBL/GenBank/DDBJ databases">
        <title>A genome reference for cultivated species of the human gut microbiota.</title>
        <authorList>
            <person name="Zou Y."/>
            <person name="Xue W."/>
            <person name="Luo G."/>
        </authorList>
    </citation>
    <scope>NUCLEOTIDE SEQUENCE [LARGE SCALE GENOMIC DNA]</scope>
    <source>
        <strain evidence="1 2">AF22-12AC</strain>
    </source>
</reference>
<dbReference type="Gene3D" id="2.30.110.40">
    <property type="entry name" value="Phage tail tube protein"/>
    <property type="match status" value="1"/>
</dbReference>
<evidence type="ECO:0000313" key="2">
    <source>
        <dbReference type="Proteomes" id="UP000266172"/>
    </source>
</evidence>
<dbReference type="RefSeq" id="WP_012742935.1">
    <property type="nucleotide sequence ID" value="NZ_QRVL01000001.1"/>
</dbReference>
<sequence length="154" mass="17255">MIRNERAAGDSRHARTGKDGAFYSEDGVLLATVDTFTSNVNYNNAKYSVLGDAQEHETANTFAVSLTMSQIVVEDDQFFVEVMEALETQIPPHWNFQGSLLGRNGSEERVVYKECIPSGQIDIQNVTVGDVIKRNWNFFVNRPPKLQSLLGVDR</sequence>
<dbReference type="GeneID" id="86988882"/>
<dbReference type="AlphaFoldDB" id="A0A395V945"/>
<dbReference type="EMBL" id="QRVL01000001">
    <property type="protein sequence ID" value="RGS41913.1"/>
    <property type="molecule type" value="Genomic_DNA"/>
</dbReference>
<protein>
    <submittedName>
        <fullName evidence="1">Uncharacterized protein</fullName>
    </submittedName>
</protein>
<gene>
    <name evidence="1" type="ORF">DWX93_00810</name>
</gene>
<dbReference type="Proteomes" id="UP000266172">
    <property type="component" value="Unassembled WGS sequence"/>
</dbReference>
<dbReference type="InterPro" id="IPR038628">
    <property type="entry name" value="XkdM-like_sf"/>
</dbReference>
<comment type="caution">
    <text evidence="1">The sequence shown here is derived from an EMBL/GenBank/DDBJ whole genome shotgun (WGS) entry which is preliminary data.</text>
</comment>
<evidence type="ECO:0000313" key="1">
    <source>
        <dbReference type="EMBL" id="RGS41913.1"/>
    </source>
</evidence>
<dbReference type="SUPFAM" id="SSF69279">
    <property type="entry name" value="Phage tail proteins"/>
    <property type="match status" value="1"/>
</dbReference>